<dbReference type="InterPro" id="IPR013783">
    <property type="entry name" value="Ig-like_fold"/>
</dbReference>
<dbReference type="GO" id="GO:0042007">
    <property type="term" value="F:interleukin-18 binding"/>
    <property type="evidence" value="ECO:0007669"/>
    <property type="project" value="InterPro"/>
</dbReference>
<evidence type="ECO:0000256" key="3">
    <source>
        <dbReference type="ARBA" id="ARBA00022729"/>
    </source>
</evidence>
<evidence type="ECO:0000259" key="9">
    <source>
        <dbReference type="PROSITE" id="PS50835"/>
    </source>
</evidence>
<keyword evidence="3" id="KW-0732">Signal</keyword>
<evidence type="ECO:0000256" key="2">
    <source>
        <dbReference type="ARBA" id="ARBA00022525"/>
    </source>
</evidence>
<dbReference type="SUPFAM" id="SSF48726">
    <property type="entry name" value="Immunoglobulin"/>
    <property type="match status" value="1"/>
</dbReference>
<dbReference type="GO" id="GO:0005615">
    <property type="term" value="C:extracellular space"/>
    <property type="evidence" value="ECO:0007669"/>
    <property type="project" value="TreeGrafter"/>
</dbReference>
<feature type="domain" description="Ig-like" evidence="9">
    <location>
        <begin position="134"/>
        <end position="218"/>
    </location>
</feature>
<evidence type="ECO:0000256" key="5">
    <source>
        <dbReference type="ARBA" id="ARBA00023180"/>
    </source>
</evidence>
<evidence type="ECO:0000256" key="8">
    <source>
        <dbReference type="SAM" id="MobiDB-lite"/>
    </source>
</evidence>
<keyword evidence="11" id="KW-1185">Reference proteome</keyword>
<dbReference type="InterPro" id="IPR007110">
    <property type="entry name" value="Ig-like_dom"/>
</dbReference>
<dbReference type="InterPro" id="IPR039681">
    <property type="entry name" value="IL18BP"/>
</dbReference>
<dbReference type="InterPro" id="IPR055139">
    <property type="entry name" value="IL18BP-like_dom"/>
</dbReference>
<sequence>MLWLCLHSKVALKCSIQKGPRGGTEGPFFPSNSLGRAQESLGQLHPGSNYPSSQDPGLDAKCSQAVRQPLTSVTVLSSDLSPLRALLLCIHIVSYLVRAIPILQATTATTALAAITKDPCPFQPPTLPTAKRCPALEVTWPEVEVPLNGTLTLSCTACSRFHFSILYWLGNGSFIEHLPGRLREGSTSRERRGTSTQLRRALVLEELSPALRSTSFSCVFVDPEQTAQCHVILAQFWVRNPRKGFQGQEELCSSGRHSLEESDKRCPFSLSPDPCLPSLSQAGLRTVMPPAQEAPPSTGSHLPHHPDR</sequence>
<evidence type="ECO:0000313" key="10">
    <source>
        <dbReference type="EMBL" id="KAF5929430.1"/>
    </source>
</evidence>
<dbReference type="PANTHER" id="PTHR14292:SF2">
    <property type="entry name" value="INTERLEUKIN-18-BINDING PROTEIN"/>
    <property type="match status" value="1"/>
</dbReference>
<gene>
    <name evidence="10" type="ORF">HPG69_017856</name>
</gene>
<accession>A0A7J7FMY0</accession>
<dbReference type="InterPro" id="IPR036179">
    <property type="entry name" value="Ig-like_dom_sf"/>
</dbReference>
<dbReference type="Gene3D" id="2.60.40.10">
    <property type="entry name" value="Immunoglobulins"/>
    <property type="match status" value="1"/>
</dbReference>
<dbReference type="AlphaFoldDB" id="A0A7J7FMY0"/>
<keyword evidence="6" id="KW-0393">Immunoglobulin domain</keyword>
<dbReference type="FunFam" id="2.60.40.10:FF:001297">
    <property type="entry name" value="Interleukin 18 binding protein"/>
    <property type="match status" value="1"/>
</dbReference>
<comment type="caution">
    <text evidence="10">The sequence shown here is derived from an EMBL/GenBank/DDBJ whole genome shotgun (WGS) entry which is preliminary data.</text>
</comment>
<dbReference type="PROSITE" id="PS50835">
    <property type="entry name" value="IG_LIKE"/>
    <property type="match status" value="1"/>
</dbReference>
<dbReference type="PANTHER" id="PTHR14292">
    <property type="entry name" value="INTERLEUKIN-18-BINDING PROTEIN"/>
    <property type="match status" value="1"/>
</dbReference>
<proteinExistence type="predicted"/>
<keyword evidence="5" id="KW-0325">Glycoprotein</keyword>
<name>A0A7J7FMY0_DICBM</name>
<feature type="region of interest" description="Disordered" evidence="8">
    <location>
        <begin position="277"/>
        <end position="308"/>
    </location>
</feature>
<dbReference type="GO" id="GO:0042088">
    <property type="term" value="P:T-helper 1 type immune response"/>
    <property type="evidence" value="ECO:0007669"/>
    <property type="project" value="TreeGrafter"/>
</dbReference>
<evidence type="ECO:0000256" key="6">
    <source>
        <dbReference type="ARBA" id="ARBA00023319"/>
    </source>
</evidence>
<organism evidence="10 11">
    <name type="scientific">Diceros bicornis minor</name>
    <name type="common">South-central black rhinoceros</name>
    <dbReference type="NCBI Taxonomy" id="77932"/>
    <lineage>
        <taxon>Eukaryota</taxon>
        <taxon>Metazoa</taxon>
        <taxon>Chordata</taxon>
        <taxon>Craniata</taxon>
        <taxon>Vertebrata</taxon>
        <taxon>Euteleostomi</taxon>
        <taxon>Mammalia</taxon>
        <taxon>Eutheria</taxon>
        <taxon>Laurasiatheria</taxon>
        <taxon>Perissodactyla</taxon>
        <taxon>Rhinocerotidae</taxon>
        <taxon>Diceros</taxon>
    </lineage>
</organism>
<reference evidence="10 11" key="1">
    <citation type="journal article" date="2020" name="Mol. Biol. Evol.">
        <title>Interspecific Gene Flow and the Evolution of Specialization in Black and White Rhinoceros.</title>
        <authorList>
            <person name="Moodley Y."/>
            <person name="Westbury M.V."/>
            <person name="Russo I.M."/>
            <person name="Gopalakrishnan S."/>
            <person name="Rakotoarivelo A."/>
            <person name="Olsen R.A."/>
            <person name="Prost S."/>
            <person name="Tunstall T."/>
            <person name="Ryder O.A."/>
            <person name="Dalen L."/>
            <person name="Bruford M.W."/>
        </authorList>
    </citation>
    <scope>NUCLEOTIDE SEQUENCE [LARGE SCALE GENOMIC DNA]</scope>
    <source>
        <strain evidence="10">SBR-YM</strain>
        <tissue evidence="10">Skin</tissue>
    </source>
</reference>
<evidence type="ECO:0000256" key="4">
    <source>
        <dbReference type="ARBA" id="ARBA00023157"/>
    </source>
</evidence>
<evidence type="ECO:0000256" key="7">
    <source>
        <dbReference type="ARBA" id="ARBA00070297"/>
    </source>
</evidence>
<dbReference type="Proteomes" id="UP000551758">
    <property type="component" value="Unassembled WGS sequence"/>
</dbReference>
<evidence type="ECO:0000256" key="1">
    <source>
        <dbReference type="ARBA" id="ARBA00004613"/>
    </source>
</evidence>
<keyword evidence="4" id="KW-1015">Disulfide bond</keyword>
<dbReference type="EMBL" id="JACDTQ010000103">
    <property type="protein sequence ID" value="KAF5929430.1"/>
    <property type="molecule type" value="Genomic_DNA"/>
</dbReference>
<comment type="subcellular location">
    <subcellularLocation>
        <location evidence="1">Secreted</location>
    </subcellularLocation>
</comment>
<protein>
    <recommendedName>
        <fullName evidence="7">Interleukin-18-binding protein</fullName>
    </recommendedName>
</protein>
<evidence type="ECO:0000313" key="11">
    <source>
        <dbReference type="Proteomes" id="UP000551758"/>
    </source>
</evidence>
<dbReference type="Pfam" id="PF22009">
    <property type="entry name" value="YLDV-IL18BP-like"/>
    <property type="match status" value="1"/>
</dbReference>
<keyword evidence="2" id="KW-0964">Secreted</keyword>